<evidence type="ECO:0000256" key="5">
    <source>
        <dbReference type="ARBA" id="ARBA00015413"/>
    </source>
</evidence>
<dbReference type="GO" id="GO:0005634">
    <property type="term" value="C:nucleus"/>
    <property type="evidence" value="ECO:0007669"/>
    <property type="project" value="UniProtKB-SubCell"/>
</dbReference>
<dbReference type="PANTHER" id="PTHR12977">
    <property type="entry name" value="SUPPRESSOR OF VARIEGATION 4-20-RELATED"/>
    <property type="match status" value="1"/>
</dbReference>
<dbReference type="Proteomes" id="UP000764110">
    <property type="component" value="Unassembled WGS sequence"/>
</dbReference>
<keyword evidence="8" id="KW-0808">Transferase</keyword>
<dbReference type="InterPro" id="IPR039977">
    <property type="entry name" value="Suv4-20/Set9"/>
</dbReference>
<evidence type="ECO:0000256" key="11">
    <source>
        <dbReference type="ARBA" id="ARBA00023242"/>
    </source>
</evidence>
<dbReference type="InterPro" id="IPR025783">
    <property type="entry name" value="Set9_fungi"/>
</dbReference>
<feature type="compositionally biased region" description="Basic and acidic residues" evidence="15">
    <location>
        <begin position="408"/>
        <end position="417"/>
    </location>
</feature>
<keyword evidence="6" id="KW-0158">Chromosome</keyword>
<evidence type="ECO:0000256" key="13">
    <source>
        <dbReference type="ARBA" id="ARBA00030653"/>
    </source>
</evidence>
<keyword evidence="7" id="KW-0489">Methyltransferase</keyword>
<sequence>MPAPKAAPARHRLTLAQLSAYDDILTDALVDHVYYWTTVPKNRPSYHPSRGLSENAIAKIIQDELVLWKDLSAAEEKLLAMDGLRKFMNKLKTDREKDDFKRHLRRYLQIYLPDCPWEVSSTNRYTIVSHEASITARRYIKRNESIKYLSGIQVVITPEEETEIAARKKDFSMVISSRSKSTSLFMGPARFANHDCNANAKLMTTSNAGIEIVAIRPIESGEEITVTYGESYFGEDNCECLCGTCEKGLRNGWEPEEGAVSLQTSAEEDRPETYALRRRRREDSVGGSRTPSVTPGIRPRVPRTKAKSSRLSNAHGSSAAVSPAPGSPVGRKRKADTMATPPITPAKKPKHTIEQELRPAASRGSSVSESILSSNGEAIETDVTSPEKDSPEPVPETPIRLLANRLKGSADRKEDHTITAIAPFSPESIQSQQSPQSTKSGDTNESSATSKPELSAMSISAILNAPSSSEPEVTAPISASIEAVDVSQIATNVDEEQPRPKSRRRSFSKQASPPAKVRRPGDYVLTPLLLSEPEMAWIQCTVCNAYFVQQNAYYTRSACPRCERHSKLYGYIWPKTEKAGPSDKEERILDHRIVHRFLDTNDERKARGRKCLPEREETEEPSEPERGRRLLRAPIKKKEKSSDEVQDSVTVKLIEESGLRRSGRPRKGRCGSDLATWAHVKTARVDINCQSSANQVKQIAMSLKRILVLGGAPAVLGAACSKDYTRNGLVWGDAIRLNQIQVVGTHNSYHVEAPDEEKALMLNLSADTQDLFYGHPPLETQLQEQHVRNLELDVLADPEGGNYAKPLIRALAGLPYNTGSEFQTPSTKVLHIPDLDIHTVCTTFTACLRVIKSFLDANPWAVPIPIMTEFKTAMALGQSQGGAKVIPWDNATLLDGLDAEIRSVFTSRQLITPDDIRRPGMTLEESVLKYGWPDLDSARGRVLFLMDNGPEDPVNEKYIEGRPNLEGRVLFTNSAPGRADCAFQKLNDPVTDAYIQNVQEQVKANYLVRTLADSALSTVRDCSTIQRDGAFKSGAHIVSTDFPVAGMSERYGGCEYVVELGDGKVARCNPVNGPRGCVDEELE</sequence>
<dbReference type="InterPro" id="IPR046341">
    <property type="entry name" value="SET_dom_sf"/>
</dbReference>
<evidence type="ECO:0000256" key="7">
    <source>
        <dbReference type="ARBA" id="ARBA00022603"/>
    </source>
</evidence>
<dbReference type="GO" id="GO:0006629">
    <property type="term" value="P:lipid metabolic process"/>
    <property type="evidence" value="ECO:0007669"/>
    <property type="project" value="InterPro"/>
</dbReference>
<evidence type="ECO:0000256" key="8">
    <source>
        <dbReference type="ARBA" id="ARBA00022679"/>
    </source>
</evidence>
<evidence type="ECO:0000256" key="14">
    <source>
        <dbReference type="ARBA" id="ARBA00048081"/>
    </source>
</evidence>
<dbReference type="Gene3D" id="2.170.270.10">
    <property type="entry name" value="SET domain"/>
    <property type="match status" value="1"/>
</dbReference>
<dbReference type="SMART" id="SM00317">
    <property type="entry name" value="SET"/>
    <property type="match status" value="1"/>
</dbReference>
<dbReference type="GO" id="GO:0008081">
    <property type="term" value="F:phosphoric diester hydrolase activity"/>
    <property type="evidence" value="ECO:0007669"/>
    <property type="project" value="InterPro"/>
</dbReference>
<dbReference type="CDD" id="cd08589">
    <property type="entry name" value="PI-PLCc_SaPLC1_like"/>
    <property type="match status" value="1"/>
</dbReference>
<evidence type="ECO:0000259" key="16">
    <source>
        <dbReference type="PROSITE" id="PS50280"/>
    </source>
</evidence>
<evidence type="ECO:0000256" key="4">
    <source>
        <dbReference type="ARBA" id="ARBA00014232"/>
    </source>
</evidence>
<dbReference type="SUPFAM" id="SSF82199">
    <property type="entry name" value="SET domain"/>
    <property type="match status" value="1"/>
</dbReference>
<dbReference type="PROSITE" id="PS51567">
    <property type="entry name" value="SAM_MT43_SUVAR420_1"/>
    <property type="match status" value="1"/>
</dbReference>
<keyword evidence="18" id="KW-1185">Reference proteome</keyword>
<dbReference type="AlphaFoldDB" id="A0A9P8S8Y9"/>
<evidence type="ECO:0000256" key="10">
    <source>
        <dbReference type="ARBA" id="ARBA00022853"/>
    </source>
</evidence>
<protein>
    <recommendedName>
        <fullName evidence="5">Histone-lysine N-methyltransferase SET9</fullName>
        <ecNumber evidence="12">2.1.1.372</ecNumber>
    </recommendedName>
    <alternativeName>
        <fullName evidence="4">Histone-lysine N-methyltransferase set9</fullName>
    </alternativeName>
    <alternativeName>
        <fullName evidence="13">SET domain protein 9</fullName>
    </alternativeName>
</protein>
<comment type="caution">
    <text evidence="17">The sequence shown here is derived from an EMBL/GenBank/DDBJ whole genome shotgun (WGS) entry which is preliminary data.</text>
</comment>
<dbReference type="GO" id="GO:0140943">
    <property type="term" value="F:histone H4K20 trimethyltransferase activity"/>
    <property type="evidence" value="ECO:0007669"/>
    <property type="project" value="UniProtKB-EC"/>
</dbReference>
<evidence type="ECO:0000256" key="9">
    <source>
        <dbReference type="ARBA" id="ARBA00022691"/>
    </source>
</evidence>
<dbReference type="PROSITE" id="PS50280">
    <property type="entry name" value="SET"/>
    <property type="match status" value="1"/>
</dbReference>
<evidence type="ECO:0000256" key="12">
    <source>
        <dbReference type="ARBA" id="ARBA00024057"/>
    </source>
</evidence>
<dbReference type="InterPro" id="IPR001214">
    <property type="entry name" value="SET_dom"/>
</dbReference>
<dbReference type="GO" id="GO:0032259">
    <property type="term" value="P:methylation"/>
    <property type="evidence" value="ECO:0007669"/>
    <property type="project" value="UniProtKB-KW"/>
</dbReference>
<feature type="compositionally biased region" description="Basic residues" evidence="15">
    <location>
        <begin position="629"/>
        <end position="639"/>
    </location>
</feature>
<keyword evidence="11" id="KW-0539">Nucleus</keyword>
<evidence type="ECO:0000256" key="2">
    <source>
        <dbReference type="ARBA" id="ARBA00004123"/>
    </source>
</evidence>
<comment type="subcellular location">
    <subcellularLocation>
        <location evidence="3">Chromosome</location>
    </subcellularLocation>
    <subcellularLocation>
        <location evidence="2">Nucleus</location>
    </subcellularLocation>
</comment>
<feature type="domain" description="SET" evidence="16">
    <location>
        <begin position="115"/>
        <end position="229"/>
    </location>
</feature>
<dbReference type="PANTHER" id="PTHR12977:SF4">
    <property type="entry name" value="HISTONE-LYSINE N-METHYLTRANSFERASE KMT5B"/>
    <property type="match status" value="1"/>
</dbReference>
<name>A0A9P8S8Y9_9HYPO</name>
<keyword evidence="10" id="KW-0156">Chromatin regulator</keyword>
<comment type="function">
    <text evidence="1">Histone methyltransferase that trimethylates 'Lys-20' of histone H4 to form H4K20me3.</text>
</comment>
<dbReference type="GO" id="GO:0005694">
    <property type="term" value="C:chromosome"/>
    <property type="evidence" value="ECO:0007669"/>
    <property type="project" value="UniProtKB-SubCell"/>
</dbReference>
<gene>
    <name evidence="17" type="ORF">MHUMG1_03786</name>
</gene>
<dbReference type="EC" id="2.1.1.372" evidence="12"/>
<proteinExistence type="predicted"/>
<feature type="compositionally biased region" description="Polar residues" evidence="15">
    <location>
        <begin position="363"/>
        <end position="376"/>
    </location>
</feature>
<dbReference type="InterPro" id="IPR032075">
    <property type="entry name" value="PI-PLC-C1"/>
</dbReference>
<dbReference type="Pfam" id="PF00856">
    <property type="entry name" value="SET"/>
    <property type="match status" value="1"/>
</dbReference>
<feature type="region of interest" description="Disordered" evidence="15">
    <location>
        <begin position="608"/>
        <end position="643"/>
    </location>
</feature>
<dbReference type="CDD" id="cd10524">
    <property type="entry name" value="SET_Suv4-20-like"/>
    <property type="match status" value="1"/>
</dbReference>
<dbReference type="Pfam" id="PF16670">
    <property type="entry name" value="PI-PLC-C1"/>
    <property type="match status" value="1"/>
</dbReference>
<evidence type="ECO:0000256" key="15">
    <source>
        <dbReference type="SAM" id="MobiDB-lite"/>
    </source>
</evidence>
<feature type="compositionally biased region" description="Low complexity" evidence="15">
    <location>
        <begin position="316"/>
        <end position="329"/>
    </location>
</feature>
<accession>A0A9P8S8Y9</accession>
<dbReference type="InterPro" id="IPR041938">
    <property type="entry name" value="Hist-Lys_N-MTase_N"/>
</dbReference>
<feature type="compositionally biased region" description="Low complexity" evidence="15">
    <location>
        <begin position="423"/>
        <end position="440"/>
    </location>
</feature>
<evidence type="ECO:0000313" key="17">
    <source>
        <dbReference type="EMBL" id="KAH0598487.1"/>
    </source>
</evidence>
<organism evidence="17 18">
    <name type="scientific">Metarhizium humberi</name>
    <dbReference type="NCBI Taxonomy" id="2596975"/>
    <lineage>
        <taxon>Eukaryota</taxon>
        <taxon>Fungi</taxon>
        <taxon>Dikarya</taxon>
        <taxon>Ascomycota</taxon>
        <taxon>Pezizomycotina</taxon>
        <taxon>Sordariomycetes</taxon>
        <taxon>Hypocreomycetidae</taxon>
        <taxon>Hypocreales</taxon>
        <taxon>Clavicipitaceae</taxon>
        <taxon>Metarhizium</taxon>
    </lineage>
</organism>
<feature type="compositionally biased region" description="Polar residues" evidence="15">
    <location>
        <begin position="441"/>
        <end position="452"/>
    </location>
</feature>
<evidence type="ECO:0000256" key="6">
    <source>
        <dbReference type="ARBA" id="ARBA00022454"/>
    </source>
</evidence>
<keyword evidence="9" id="KW-0949">S-adenosyl-L-methionine</keyword>
<dbReference type="Gene3D" id="1.10.10.1700">
    <property type="entry name" value="Histone-lysine N-methyltransferase"/>
    <property type="match status" value="1"/>
</dbReference>
<feature type="region of interest" description="Disordered" evidence="15">
    <location>
        <begin position="489"/>
        <end position="520"/>
    </location>
</feature>
<dbReference type="Gene3D" id="3.20.20.190">
    <property type="entry name" value="Phosphatidylinositol (PI) phosphodiesterase"/>
    <property type="match status" value="1"/>
</dbReference>
<dbReference type="InterPro" id="IPR017946">
    <property type="entry name" value="PLC-like_Pdiesterase_TIM-brl"/>
</dbReference>
<feature type="region of interest" description="Disordered" evidence="15">
    <location>
        <begin position="257"/>
        <end position="453"/>
    </location>
</feature>
<evidence type="ECO:0000256" key="1">
    <source>
        <dbReference type="ARBA" id="ARBA00001984"/>
    </source>
</evidence>
<reference evidence="17 18" key="1">
    <citation type="submission" date="2020-07" db="EMBL/GenBank/DDBJ databases">
        <title>Metarhizium humberi genome.</title>
        <authorList>
            <person name="Lysoe E."/>
        </authorList>
    </citation>
    <scope>NUCLEOTIDE SEQUENCE [LARGE SCALE GENOMIC DNA]</scope>
    <source>
        <strain evidence="17 18">ESALQ1638</strain>
    </source>
</reference>
<dbReference type="EMBL" id="JACEFI010000005">
    <property type="protein sequence ID" value="KAH0598487.1"/>
    <property type="molecule type" value="Genomic_DNA"/>
</dbReference>
<comment type="catalytic activity">
    <reaction evidence="14">
        <text>L-lysyl(20)-[histone H4] + 3 S-adenosyl-L-methionine = N(6),N(6),N(6)-trimethyl-L-lysyl(20)-[histone H4] + 3 S-adenosyl-L-homocysteine + 3 H(+)</text>
        <dbReference type="Rhea" id="RHEA:64456"/>
        <dbReference type="Rhea" id="RHEA-COMP:15554"/>
        <dbReference type="Rhea" id="RHEA-COMP:15998"/>
        <dbReference type="ChEBI" id="CHEBI:15378"/>
        <dbReference type="ChEBI" id="CHEBI:29969"/>
        <dbReference type="ChEBI" id="CHEBI:57856"/>
        <dbReference type="ChEBI" id="CHEBI:59789"/>
        <dbReference type="ChEBI" id="CHEBI:61961"/>
        <dbReference type="EC" id="2.1.1.372"/>
    </reaction>
</comment>
<dbReference type="SUPFAM" id="SSF51695">
    <property type="entry name" value="PLC-like phosphodiesterases"/>
    <property type="match status" value="1"/>
</dbReference>
<evidence type="ECO:0000313" key="18">
    <source>
        <dbReference type="Proteomes" id="UP000764110"/>
    </source>
</evidence>
<evidence type="ECO:0000256" key="3">
    <source>
        <dbReference type="ARBA" id="ARBA00004286"/>
    </source>
</evidence>